<reference evidence="1" key="1">
    <citation type="submission" date="2023-10" db="EMBL/GenBank/DDBJ databases">
        <authorList>
            <person name="Rodriguez Cubillos JULIANA M."/>
            <person name="De Vega J."/>
        </authorList>
    </citation>
    <scope>NUCLEOTIDE SEQUENCE</scope>
</reference>
<comment type="caution">
    <text evidence="1">The sequence shown here is derived from an EMBL/GenBank/DDBJ whole genome shotgun (WGS) entry which is preliminary data.</text>
</comment>
<dbReference type="Proteomes" id="UP001177021">
    <property type="component" value="Unassembled WGS sequence"/>
</dbReference>
<name>A0ACB0I6H7_TRIPR</name>
<dbReference type="EMBL" id="CASHSV030000001">
    <property type="protein sequence ID" value="CAJ2627674.1"/>
    <property type="molecule type" value="Genomic_DNA"/>
</dbReference>
<sequence>MNIISLEGSGAAVRWLKECITNNLVCPKRRYGLTSCQLCGKGTVCFRISLLMAQQTISNGSQKCKEILSQLR</sequence>
<accession>A0ACB0I6H7</accession>
<protein>
    <submittedName>
        <fullName evidence="1">Uncharacterized protein</fullName>
    </submittedName>
</protein>
<proteinExistence type="predicted"/>
<organism evidence="1 2">
    <name type="scientific">Trifolium pratense</name>
    <name type="common">Red clover</name>
    <dbReference type="NCBI Taxonomy" id="57577"/>
    <lineage>
        <taxon>Eukaryota</taxon>
        <taxon>Viridiplantae</taxon>
        <taxon>Streptophyta</taxon>
        <taxon>Embryophyta</taxon>
        <taxon>Tracheophyta</taxon>
        <taxon>Spermatophyta</taxon>
        <taxon>Magnoliopsida</taxon>
        <taxon>eudicotyledons</taxon>
        <taxon>Gunneridae</taxon>
        <taxon>Pentapetalae</taxon>
        <taxon>rosids</taxon>
        <taxon>fabids</taxon>
        <taxon>Fabales</taxon>
        <taxon>Fabaceae</taxon>
        <taxon>Papilionoideae</taxon>
        <taxon>50 kb inversion clade</taxon>
        <taxon>NPAAA clade</taxon>
        <taxon>Hologalegina</taxon>
        <taxon>IRL clade</taxon>
        <taxon>Trifolieae</taxon>
        <taxon>Trifolium</taxon>
    </lineage>
</organism>
<evidence type="ECO:0000313" key="2">
    <source>
        <dbReference type="Proteomes" id="UP001177021"/>
    </source>
</evidence>
<gene>
    <name evidence="1" type="ORF">MILVUS5_LOCUS76</name>
</gene>
<evidence type="ECO:0000313" key="1">
    <source>
        <dbReference type="EMBL" id="CAJ2627674.1"/>
    </source>
</evidence>
<keyword evidence="2" id="KW-1185">Reference proteome</keyword>